<dbReference type="Proteomes" id="UP000437562">
    <property type="component" value="Unassembled WGS sequence"/>
</dbReference>
<evidence type="ECO:0000313" key="2">
    <source>
        <dbReference type="Proteomes" id="UP000437562"/>
    </source>
</evidence>
<name>A0A654BZ39_BACMY</name>
<gene>
    <name evidence="1" type="ORF">BACI71_90033</name>
</gene>
<evidence type="ECO:0000313" key="1">
    <source>
        <dbReference type="EMBL" id="VXC85995.1"/>
    </source>
</evidence>
<dbReference type="EMBL" id="CABWMC010000034">
    <property type="protein sequence ID" value="VXC85995.1"/>
    <property type="molecule type" value="Genomic_DNA"/>
</dbReference>
<dbReference type="RefSeq" id="WP_159146859.1">
    <property type="nucleotide sequence ID" value="NZ_LR733376.1"/>
</dbReference>
<dbReference type="AlphaFoldDB" id="A0A654BZ39"/>
<accession>A0A654BZ39</accession>
<sequence length="49" mass="5314">MRSLGTFIVILALLGQAFVYKTGFPVLTLTLICSYGIDVIAYEDGKKSS</sequence>
<protein>
    <submittedName>
        <fullName evidence="1">Uncharacterized protein</fullName>
    </submittedName>
</protein>
<reference evidence="1 2" key="1">
    <citation type="submission" date="2019-10" db="EMBL/GenBank/DDBJ databases">
        <authorList>
            <person name="Karimi E."/>
        </authorList>
    </citation>
    <scope>NUCLEOTIDE SEQUENCE [LARGE SCALE GENOMIC DNA]</scope>
    <source>
        <strain evidence="1">Bacillus sp. 71</strain>
    </source>
</reference>
<proteinExistence type="predicted"/>
<organism evidence="1 2">
    <name type="scientific">Bacillus mycoides</name>
    <dbReference type="NCBI Taxonomy" id="1405"/>
    <lineage>
        <taxon>Bacteria</taxon>
        <taxon>Bacillati</taxon>
        <taxon>Bacillota</taxon>
        <taxon>Bacilli</taxon>
        <taxon>Bacillales</taxon>
        <taxon>Bacillaceae</taxon>
        <taxon>Bacillus</taxon>
        <taxon>Bacillus cereus group</taxon>
    </lineage>
</organism>